<comment type="caution">
    <text evidence="16">The sequence shown here is derived from an EMBL/GenBank/DDBJ whole genome shotgun (WGS) entry which is preliminary data.</text>
</comment>
<evidence type="ECO:0000256" key="3">
    <source>
        <dbReference type="ARBA" id="ARBA00022555"/>
    </source>
</evidence>
<keyword evidence="3" id="KW-0820">tRNA-binding</keyword>
<dbReference type="InterPro" id="IPR035587">
    <property type="entry name" value="DUS-like_FMN-bd"/>
</dbReference>
<feature type="binding site" evidence="14">
    <location>
        <position position="67"/>
    </location>
    <ligand>
        <name>FMN</name>
        <dbReference type="ChEBI" id="CHEBI:58210"/>
    </ligand>
</feature>
<dbReference type="Pfam" id="PF01207">
    <property type="entry name" value="Dus"/>
    <property type="match status" value="1"/>
</dbReference>
<evidence type="ECO:0000256" key="12">
    <source>
        <dbReference type="PIRNR" id="PIRNR006621"/>
    </source>
</evidence>
<evidence type="ECO:0000256" key="6">
    <source>
        <dbReference type="ARBA" id="ARBA00022694"/>
    </source>
</evidence>
<dbReference type="InterPro" id="IPR018517">
    <property type="entry name" value="tRNA_hU_synthase_CS"/>
</dbReference>
<evidence type="ECO:0000256" key="5">
    <source>
        <dbReference type="ARBA" id="ARBA00022643"/>
    </source>
</evidence>
<organism evidence="16 17">
    <name type="scientific">Phoenicibacter congonensis</name>
    <dbReference type="NCBI Taxonomy" id="1944646"/>
    <lineage>
        <taxon>Bacteria</taxon>
        <taxon>Bacillati</taxon>
        <taxon>Actinomycetota</taxon>
        <taxon>Coriobacteriia</taxon>
        <taxon>Eggerthellales</taxon>
        <taxon>Eggerthellaceae</taxon>
        <taxon>Phoenicibacter</taxon>
    </lineage>
</organism>
<dbReference type="Proteomes" id="UP001168575">
    <property type="component" value="Unassembled WGS sequence"/>
</dbReference>
<reference evidence="16" key="1">
    <citation type="submission" date="2023-07" db="EMBL/GenBank/DDBJ databases">
        <title>Between Cages and Wild: Unraveling the Impact of Captivity on Animal Microbiomes and Antimicrobial Resistance.</title>
        <authorList>
            <person name="Schmartz G.P."/>
            <person name="Rehner J."/>
            <person name="Schuff M.J."/>
            <person name="Becker S.L."/>
            <person name="Kravczyk M."/>
            <person name="Gurevich A."/>
            <person name="Francke R."/>
            <person name="Mueller R."/>
            <person name="Keller V."/>
            <person name="Keller A."/>
        </authorList>
    </citation>
    <scope>NUCLEOTIDE SEQUENCE</scope>
    <source>
        <strain evidence="16">S12M_St_49</strain>
    </source>
</reference>
<feature type="binding site" evidence="14">
    <location>
        <begin position="224"/>
        <end position="225"/>
    </location>
    <ligand>
        <name>FMN</name>
        <dbReference type="ChEBI" id="CHEBI:58210"/>
    </ligand>
</feature>
<comment type="function">
    <text evidence="2 12">Catalyzes the synthesis of 5,6-dihydrouridine (D), a modified base found in the D-loop of most tRNAs, via the reduction of the C5-C6 double bond in target uridines.</text>
</comment>
<evidence type="ECO:0000256" key="11">
    <source>
        <dbReference type="ARBA" id="ARBA00048802"/>
    </source>
</evidence>
<evidence type="ECO:0000256" key="9">
    <source>
        <dbReference type="ARBA" id="ARBA00023002"/>
    </source>
</evidence>
<feature type="binding site" evidence="14">
    <location>
        <begin position="13"/>
        <end position="15"/>
    </location>
    <ligand>
        <name>FMN</name>
        <dbReference type="ChEBI" id="CHEBI:58210"/>
    </ligand>
</feature>
<feature type="domain" description="DUS-like FMN-binding" evidence="15">
    <location>
        <begin position="10"/>
        <end position="309"/>
    </location>
</feature>
<comment type="catalytic activity">
    <reaction evidence="10">
        <text>a 5,6-dihydrouridine in tRNA + NADP(+) = a uridine in tRNA + NADPH + H(+)</text>
        <dbReference type="Rhea" id="RHEA:23624"/>
        <dbReference type="Rhea" id="RHEA-COMP:13339"/>
        <dbReference type="Rhea" id="RHEA-COMP:13887"/>
        <dbReference type="ChEBI" id="CHEBI:15378"/>
        <dbReference type="ChEBI" id="CHEBI:57783"/>
        <dbReference type="ChEBI" id="CHEBI:58349"/>
        <dbReference type="ChEBI" id="CHEBI:65315"/>
        <dbReference type="ChEBI" id="CHEBI:74443"/>
    </reaction>
</comment>
<dbReference type="EC" id="1.3.1.-" evidence="12"/>
<dbReference type="CDD" id="cd02801">
    <property type="entry name" value="DUS_like_FMN"/>
    <property type="match status" value="1"/>
</dbReference>
<dbReference type="NCBIfam" id="TIGR00737">
    <property type="entry name" value="nifR3_yhdG"/>
    <property type="match status" value="1"/>
</dbReference>
<dbReference type="InterPro" id="IPR013785">
    <property type="entry name" value="Aldolase_TIM"/>
</dbReference>
<evidence type="ECO:0000256" key="4">
    <source>
        <dbReference type="ARBA" id="ARBA00022630"/>
    </source>
</evidence>
<feature type="binding site" evidence="14">
    <location>
        <position position="169"/>
    </location>
    <ligand>
        <name>FMN</name>
        <dbReference type="ChEBI" id="CHEBI:58210"/>
    </ligand>
</feature>
<keyword evidence="7" id="KW-0521">NADP</keyword>
<dbReference type="PANTHER" id="PTHR45846:SF1">
    <property type="entry name" value="TRNA-DIHYDROURIDINE(47) SYNTHASE [NAD(P)(+)]-LIKE"/>
    <property type="match status" value="1"/>
</dbReference>
<dbReference type="PIRSF" id="PIRSF006621">
    <property type="entry name" value="Dus"/>
    <property type="match status" value="1"/>
</dbReference>
<keyword evidence="17" id="KW-1185">Reference proteome</keyword>
<dbReference type="EMBL" id="JAUMVS010000001">
    <property type="protein sequence ID" value="MDO4841085.1"/>
    <property type="molecule type" value="Genomic_DNA"/>
</dbReference>
<keyword evidence="8" id="KW-0694">RNA-binding</keyword>
<evidence type="ECO:0000256" key="13">
    <source>
        <dbReference type="PIRSR" id="PIRSR006621-1"/>
    </source>
</evidence>
<dbReference type="InterPro" id="IPR004652">
    <property type="entry name" value="DusB-like"/>
</dbReference>
<protein>
    <recommendedName>
        <fullName evidence="12">tRNA-dihydrouridine synthase</fullName>
        <ecNumber evidence="12">1.3.1.-</ecNumber>
    </recommendedName>
</protein>
<dbReference type="SUPFAM" id="SSF51395">
    <property type="entry name" value="FMN-linked oxidoreductases"/>
    <property type="match status" value="1"/>
</dbReference>
<comment type="catalytic activity">
    <reaction evidence="11">
        <text>a 5,6-dihydrouridine in tRNA + NAD(+) = a uridine in tRNA + NADH + H(+)</text>
        <dbReference type="Rhea" id="RHEA:54452"/>
        <dbReference type="Rhea" id="RHEA-COMP:13339"/>
        <dbReference type="Rhea" id="RHEA-COMP:13887"/>
        <dbReference type="ChEBI" id="CHEBI:15378"/>
        <dbReference type="ChEBI" id="CHEBI:57540"/>
        <dbReference type="ChEBI" id="CHEBI:57945"/>
        <dbReference type="ChEBI" id="CHEBI:65315"/>
        <dbReference type="ChEBI" id="CHEBI:74443"/>
    </reaction>
</comment>
<evidence type="ECO:0000259" key="15">
    <source>
        <dbReference type="Pfam" id="PF01207"/>
    </source>
</evidence>
<dbReference type="PROSITE" id="PS01136">
    <property type="entry name" value="UPF0034"/>
    <property type="match status" value="1"/>
</dbReference>
<accession>A0AA43RIF8</accession>
<evidence type="ECO:0000256" key="8">
    <source>
        <dbReference type="ARBA" id="ARBA00022884"/>
    </source>
</evidence>
<comment type="cofactor">
    <cofactor evidence="1 12 14">
        <name>FMN</name>
        <dbReference type="ChEBI" id="CHEBI:58210"/>
    </cofactor>
</comment>
<dbReference type="Gene3D" id="3.20.20.70">
    <property type="entry name" value="Aldolase class I"/>
    <property type="match status" value="1"/>
</dbReference>
<feature type="active site" description="Proton donor" evidence="13">
    <location>
        <position position="100"/>
    </location>
</feature>
<keyword evidence="6 12" id="KW-0819">tRNA processing</keyword>
<dbReference type="GO" id="GO:0050660">
    <property type="term" value="F:flavin adenine dinucleotide binding"/>
    <property type="evidence" value="ECO:0007669"/>
    <property type="project" value="InterPro"/>
</dbReference>
<keyword evidence="5 12" id="KW-0288">FMN</keyword>
<keyword evidence="14" id="KW-0547">Nucleotide-binding</keyword>
<gene>
    <name evidence="16" type="primary">dusB</name>
    <name evidence="16" type="ORF">Q3982_00200</name>
</gene>
<dbReference type="InterPro" id="IPR001269">
    <property type="entry name" value="DUS_fam"/>
</dbReference>
<dbReference type="GO" id="GO:0000049">
    <property type="term" value="F:tRNA binding"/>
    <property type="evidence" value="ECO:0007669"/>
    <property type="project" value="UniProtKB-KW"/>
</dbReference>
<feature type="binding site" evidence="14">
    <location>
        <position position="139"/>
    </location>
    <ligand>
        <name>FMN</name>
        <dbReference type="ChEBI" id="CHEBI:58210"/>
    </ligand>
</feature>
<sequence length="319" mass="35042">MALFEKYEVMLAPMAGITNLPFRLICEKLGADLAFCEMVSAAGLAHASQKTHHLVDSCDEEKTLGIQLFGHDAKTLASQASIIEDELGCKLSHIDINMGCPARKIVKKGDGSALMKTPELACDIVRQVKQAVSCHVTAKFRRGYELDNETCVEFAKQIEQAGADAICVHGRYAMQYYKGQSDKTAVARVKQAVSIPVIGNGDVFTVEDYIELKNVSSCDAVLVARGASKNPFLFSEIKNYIQTGEISTTSPSKRIDIACEHARLIEKLNQENVHLSFLQLRKQAMNYVEGIPGARRAREEICSCASADDFVSVFRSLEV</sequence>
<name>A0AA43RIF8_9ACTN</name>
<evidence type="ECO:0000256" key="7">
    <source>
        <dbReference type="ARBA" id="ARBA00022857"/>
    </source>
</evidence>
<dbReference type="GO" id="GO:0017150">
    <property type="term" value="F:tRNA dihydrouridine synthase activity"/>
    <property type="evidence" value="ECO:0007669"/>
    <property type="project" value="InterPro"/>
</dbReference>
<evidence type="ECO:0000313" key="16">
    <source>
        <dbReference type="EMBL" id="MDO4841085.1"/>
    </source>
</evidence>
<proteinExistence type="inferred from homology"/>
<dbReference type="PANTHER" id="PTHR45846">
    <property type="entry name" value="TRNA-DIHYDROURIDINE(47) SYNTHASE [NAD(P)(+)]-LIKE"/>
    <property type="match status" value="1"/>
</dbReference>
<dbReference type="AlphaFoldDB" id="A0AA43RIF8"/>
<dbReference type="Gene3D" id="1.10.1200.80">
    <property type="entry name" value="Putative flavin oxidoreducatase, domain 2"/>
    <property type="match status" value="1"/>
</dbReference>
<evidence type="ECO:0000313" key="17">
    <source>
        <dbReference type="Proteomes" id="UP001168575"/>
    </source>
</evidence>
<evidence type="ECO:0000256" key="14">
    <source>
        <dbReference type="PIRSR" id="PIRSR006621-2"/>
    </source>
</evidence>
<dbReference type="InterPro" id="IPR024036">
    <property type="entry name" value="tRNA-dHydroUridine_Synthase_C"/>
</dbReference>
<evidence type="ECO:0000256" key="10">
    <source>
        <dbReference type="ARBA" id="ARBA00048205"/>
    </source>
</evidence>
<evidence type="ECO:0000256" key="1">
    <source>
        <dbReference type="ARBA" id="ARBA00001917"/>
    </source>
</evidence>
<keyword evidence="4 12" id="KW-0285">Flavoprotein</keyword>
<evidence type="ECO:0000256" key="2">
    <source>
        <dbReference type="ARBA" id="ARBA00002790"/>
    </source>
</evidence>
<keyword evidence="9 12" id="KW-0560">Oxidoreductase</keyword>
<comment type="similarity">
    <text evidence="12">Belongs to the dus family.</text>
</comment>